<dbReference type="InterPro" id="IPR025345">
    <property type="entry name" value="DUF4249"/>
</dbReference>
<dbReference type="Pfam" id="PF14054">
    <property type="entry name" value="DUF4249"/>
    <property type="match status" value="1"/>
</dbReference>
<proteinExistence type="predicted"/>
<dbReference type="AlphaFoldDB" id="A0A953L7N3"/>
<sequence>MRFLPQAIASLWIIILFTVTGCEIYSDVLTKPEYQPTLAINAILSPQEGGDVYIKYTLPVDSTNAQPVPVLPQLSVFLYEDGEKKYTFTEQDKGHFVLDTAGLYIVPNRDYHLEVEDKDGEIILKSGKDRLPSLPDIVATRFYQDTTTFPEKNYVDVEFNLMPDLETAYHFRKDYSIDSGQFFMQGRNPEHGRFSVGELVHSADFPEGVFRKTLNAPTFGRPHPGTENEFVDAIKLWVDHLSPGLTQYLQDVADARNAYGDPFATQSPVYSNIEGGYGVFGMYQSWVDVLYLK</sequence>
<evidence type="ECO:0000313" key="2">
    <source>
        <dbReference type="Proteomes" id="UP000753961"/>
    </source>
</evidence>
<accession>A0A953L7N3</accession>
<reference evidence="1" key="1">
    <citation type="submission" date="2021-06" db="EMBL/GenBank/DDBJ databases">
        <title>44 bacteria genomes isolated from Dapeng, Shenzhen.</title>
        <authorList>
            <person name="Zheng W."/>
            <person name="Yu S."/>
            <person name="Huang Y."/>
        </authorList>
    </citation>
    <scope>NUCLEOTIDE SEQUENCE</scope>
    <source>
        <strain evidence="1">DP5N28-2</strain>
    </source>
</reference>
<name>A0A953L7N3_9BACT</name>
<keyword evidence="2" id="KW-1185">Reference proteome</keyword>
<dbReference type="EMBL" id="JAHVHU010000010">
    <property type="protein sequence ID" value="MBY5958902.1"/>
    <property type="molecule type" value="Genomic_DNA"/>
</dbReference>
<protein>
    <submittedName>
        <fullName evidence="1">DUF4249 domain-containing protein</fullName>
    </submittedName>
</protein>
<organism evidence="1 2">
    <name type="scientific">Membranihabitans marinus</name>
    <dbReference type="NCBI Taxonomy" id="1227546"/>
    <lineage>
        <taxon>Bacteria</taxon>
        <taxon>Pseudomonadati</taxon>
        <taxon>Bacteroidota</taxon>
        <taxon>Saprospiria</taxon>
        <taxon>Saprospirales</taxon>
        <taxon>Saprospiraceae</taxon>
        <taxon>Membranihabitans</taxon>
    </lineage>
</organism>
<dbReference type="Proteomes" id="UP000753961">
    <property type="component" value="Unassembled WGS sequence"/>
</dbReference>
<evidence type="ECO:0000313" key="1">
    <source>
        <dbReference type="EMBL" id="MBY5958902.1"/>
    </source>
</evidence>
<dbReference type="PROSITE" id="PS51257">
    <property type="entry name" value="PROKAR_LIPOPROTEIN"/>
    <property type="match status" value="1"/>
</dbReference>
<comment type="caution">
    <text evidence="1">The sequence shown here is derived from an EMBL/GenBank/DDBJ whole genome shotgun (WGS) entry which is preliminary data.</text>
</comment>
<gene>
    <name evidence="1" type="ORF">KUV50_12190</name>
</gene>
<dbReference type="RefSeq" id="WP_222580436.1">
    <property type="nucleotide sequence ID" value="NZ_JAHVHU010000010.1"/>
</dbReference>